<dbReference type="GO" id="GO:0016020">
    <property type="term" value="C:membrane"/>
    <property type="evidence" value="ECO:0007669"/>
    <property type="project" value="UniProtKB-SubCell"/>
</dbReference>
<comment type="subcellular location">
    <subcellularLocation>
        <location evidence="1">Membrane</location>
    </subcellularLocation>
</comment>
<protein>
    <recommendedName>
        <fullName evidence="7">Cysteine-rich transmembrane CYSTM domain-containing protein</fullName>
    </recommendedName>
</protein>
<dbReference type="AlphaFoldDB" id="A0AAP0RGA4"/>
<dbReference type="EMBL" id="JBBPBK010000010">
    <property type="protein sequence ID" value="KAK9276268.1"/>
    <property type="molecule type" value="Genomic_DNA"/>
</dbReference>
<organism evidence="5 6">
    <name type="scientific">Liquidambar formosana</name>
    <name type="common">Formosan gum</name>
    <dbReference type="NCBI Taxonomy" id="63359"/>
    <lineage>
        <taxon>Eukaryota</taxon>
        <taxon>Viridiplantae</taxon>
        <taxon>Streptophyta</taxon>
        <taxon>Embryophyta</taxon>
        <taxon>Tracheophyta</taxon>
        <taxon>Spermatophyta</taxon>
        <taxon>Magnoliopsida</taxon>
        <taxon>eudicotyledons</taxon>
        <taxon>Gunneridae</taxon>
        <taxon>Pentapetalae</taxon>
        <taxon>Saxifragales</taxon>
        <taxon>Altingiaceae</taxon>
        <taxon>Liquidambar</taxon>
    </lineage>
</organism>
<evidence type="ECO:0000256" key="4">
    <source>
        <dbReference type="SAM" id="MobiDB-lite"/>
    </source>
</evidence>
<dbReference type="PANTHER" id="PTHR47564:SF1">
    <property type="entry name" value="CYSTEINE-RICH AND TRANSMEMBRANE DOMAIN-CONTAINING PROTEIN 1"/>
    <property type="match status" value="1"/>
</dbReference>
<keyword evidence="6" id="KW-1185">Reference proteome</keyword>
<comment type="similarity">
    <text evidence="2">Belongs to the CYSTM1 family.</text>
</comment>
<evidence type="ECO:0008006" key="7">
    <source>
        <dbReference type="Google" id="ProtNLM"/>
    </source>
</evidence>
<name>A0AAP0RGA4_LIQFO</name>
<feature type="compositionally biased region" description="Pro residues" evidence="4">
    <location>
        <begin position="91"/>
        <end position="101"/>
    </location>
</feature>
<accession>A0AAP0RGA4</accession>
<evidence type="ECO:0000256" key="2">
    <source>
        <dbReference type="ARBA" id="ARBA00009444"/>
    </source>
</evidence>
<evidence type="ECO:0000256" key="1">
    <source>
        <dbReference type="ARBA" id="ARBA00004370"/>
    </source>
</evidence>
<evidence type="ECO:0000313" key="5">
    <source>
        <dbReference type="EMBL" id="KAK9276268.1"/>
    </source>
</evidence>
<dbReference type="InterPro" id="IPR043240">
    <property type="entry name" value="CYSTM1-like"/>
</dbReference>
<feature type="region of interest" description="Disordered" evidence="4">
    <location>
        <begin position="58"/>
        <end position="104"/>
    </location>
</feature>
<keyword evidence="3" id="KW-0472">Membrane</keyword>
<comment type="caution">
    <text evidence="5">The sequence shown here is derived from an EMBL/GenBank/DDBJ whole genome shotgun (WGS) entry which is preliminary data.</text>
</comment>
<proteinExistence type="inferred from homology"/>
<sequence length="138" mass="15110">MAGLLHGKPTYGWVQRSSSKPITIDHQKLSPNSTLSLSFLWVGAMNFLNIPQEPYPPPGYAHPYPPPPGYPTAIPPPPGPAGYQGYFSEGYPPPPPPPPPQQYQHQHYDYHHESGCSSFLTACLAALCCCCVLEECCM</sequence>
<feature type="compositionally biased region" description="Pro residues" evidence="4">
    <location>
        <begin position="58"/>
        <end position="80"/>
    </location>
</feature>
<dbReference type="Proteomes" id="UP001415857">
    <property type="component" value="Unassembled WGS sequence"/>
</dbReference>
<dbReference type="PANTHER" id="PTHR47564">
    <property type="entry name" value="CYSTEINE-RICH AND TRANSMEMBRANE DOMAIN-CONTAINING PROTEIN 1"/>
    <property type="match status" value="1"/>
</dbReference>
<evidence type="ECO:0000313" key="6">
    <source>
        <dbReference type="Proteomes" id="UP001415857"/>
    </source>
</evidence>
<evidence type="ECO:0000256" key="3">
    <source>
        <dbReference type="ARBA" id="ARBA00023136"/>
    </source>
</evidence>
<gene>
    <name evidence="5" type="ORF">L1049_005799</name>
</gene>
<reference evidence="5 6" key="1">
    <citation type="journal article" date="2024" name="Plant J.">
        <title>Genome sequences and population genomics reveal climatic adaptation and genomic divergence between two closely related sweetgum species.</title>
        <authorList>
            <person name="Xu W.Q."/>
            <person name="Ren C.Q."/>
            <person name="Zhang X.Y."/>
            <person name="Comes H.P."/>
            <person name="Liu X.H."/>
            <person name="Li Y.G."/>
            <person name="Kettle C.J."/>
            <person name="Jalonen R."/>
            <person name="Gaisberger H."/>
            <person name="Ma Y.Z."/>
            <person name="Qiu Y.X."/>
        </authorList>
    </citation>
    <scope>NUCLEOTIDE SEQUENCE [LARGE SCALE GENOMIC DNA]</scope>
    <source>
        <strain evidence="5">Hangzhou</strain>
    </source>
</reference>